<dbReference type="GO" id="GO:0003677">
    <property type="term" value="F:DNA binding"/>
    <property type="evidence" value="ECO:0007669"/>
    <property type="project" value="UniProtKB-KW"/>
</dbReference>
<protein>
    <submittedName>
        <fullName evidence="5">LuxR family transcriptional regulator</fullName>
    </submittedName>
</protein>
<keyword evidence="1" id="KW-0805">Transcription regulation</keyword>
<accession>A0A1B4LJ85</accession>
<organism evidence="5 6">
    <name type="scientific">Burkholderia ubonensis</name>
    <dbReference type="NCBI Taxonomy" id="101571"/>
    <lineage>
        <taxon>Bacteria</taxon>
        <taxon>Pseudomonadati</taxon>
        <taxon>Pseudomonadota</taxon>
        <taxon>Betaproteobacteria</taxon>
        <taxon>Burkholderiales</taxon>
        <taxon>Burkholderiaceae</taxon>
        <taxon>Burkholderia</taxon>
        <taxon>Burkholderia cepacia complex</taxon>
    </lineage>
</organism>
<dbReference type="InterPro" id="IPR036388">
    <property type="entry name" value="WH-like_DNA-bd_sf"/>
</dbReference>
<dbReference type="SMART" id="SM00421">
    <property type="entry name" value="HTH_LUXR"/>
    <property type="match status" value="1"/>
</dbReference>
<keyword evidence="2" id="KW-0238">DNA-binding</keyword>
<dbReference type="Pfam" id="PF03472">
    <property type="entry name" value="Autoind_bind"/>
    <property type="match status" value="1"/>
</dbReference>
<dbReference type="PROSITE" id="PS00622">
    <property type="entry name" value="HTH_LUXR_1"/>
    <property type="match status" value="1"/>
</dbReference>
<evidence type="ECO:0000313" key="5">
    <source>
        <dbReference type="EMBL" id="AOJ77226.1"/>
    </source>
</evidence>
<dbReference type="Gene3D" id="1.10.10.10">
    <property type="entry name" value="Winged helix-like DNA-binding domain superfamily/Winged helix DNA-binding domain"/>
    <property type="match status" value="1"/>
</dbReference>
<dbReference type="PANTHER" id="PTHR44688">
    <property type="entry name" value="DNA-BINDING TRANSCRIPTIONAL ACTIVATOR DEVR_DOSR"/>
    <property type="match status" value="1"/>
</dbReference>
<reference evidence="5 6" key="1">
    <citation type="submission" date="2015-12" db="EMBL/GenBank/DDBJ databases">
        <title>Diversity of Burkholderia near neighbor genomes.</title>
        <authorList>
            <person name="Sahl J."/>
            <person name="Wagner D."/>
            <person name="Keim P."/>
        </authorList>
    </citation>
    <scope>NUCLEOTIDE SEQUENCE [LARGE SCALE GENOMIC DNA]</scope>
    <source>
        <strain evidence="5 6">MSMB0783</strain>
    </source>
</reference>
<dbReference type="PROSITE" id="PS50043">
    <property type="entry name" value="HTH_LUXR_2"/>
    <property type="match status" value="1"/>
</dbReference>
<dbReference type="Gene3D" id="3.30.450.80">
    <property type="entry name" value="Transcription factor LuxR-like, autoinducer-binding domain"/>
    <property type="match status" value="1"/>
</dbReference>
<evidence type="ECO:0000256" key="3">
    <source>
        <dbReference type="ARBA" id="ARBA00023163"/>
    </source>
</evidence>
<dbReference type="PANTHER" id="PTHR44688:SF16">
    <property type="entry name" value="DNA-BINDING TRANSCRIPTIONAL ACTIVATOR DEVR_DOSR"/>
    <property type="match status" value="1"/>
</dbReference>
<feature type="domain" description="HTH luxR-type" evidence="4">
    <location>
        <begin position="168"/>
        <end position="233"/>
    </location>
</feature>
<dbReference type="SUPFAM" id="SSF46894">
    <property type="entry name" value="C-terminal effector domain of the bipartite response regulators"/>
    <property type="match status" value="1"/>
</dbReference>
<evidence type="ECO:0000256" key="1">
    <source>
        <dbReference type="ARBA" id="ARBA00023015"/>
    </source>
</evidence>
<keyword evidence="3" id="KW-0804">Transcription</keyword>
<dbReference type="SUPFAM" id="SSF75516">
    <property type="entry name" value="Pheromone-binding domain of LuxR-like quorum-sensing transcription factors"/>
    <property type="match status" value="1"/>
</dbReference>
<dbReference type="Proteomes" id="UP000243680">
    <property type="component" value="Chromosome 3"/>
</dbReference>
<dbReference type="InterPro" id="IPR016032">
    <property type="entry name" value="Sig_transdc_resp-reg_C-effctor"/>
</dbReference>
<dbReference type="InterPro" id="IPR036693">
    <property type="entry name" value="TF_LuxR_autoind-bd_dom_sf"/>
</dbReference>
<name>A0A1B4LJ85_9BURK</name>
<evidence type="ECO:0000259" key="4">
    <source>
        <dbReference type="PROSITE" id="PS50043"/>
    </source>
</evidence>
<dbReference type="InterPro" id="IPR005143">
    <property type="entry name" value="TF_LuxR_autoind-bd_dom"/>
</dbReference>
<sequence>MSQWRESLLASMEQAETASDAFDGLAPAVRALGFEYHAYVLRVTIPITRPASMEWNNFPQAWRAHYAQKRYQHADPVLHYGQACTRPMPWPGPLAGHDAFWRDAADFGLRHGWSQTLRDHRGAMGTFSLVRGGPPISPEELRRTEPEMIWLCQFVHATMSNLIVSDVMPSGAMRLSLREKEVLHWTAEGKTAAEVAAILQLTERNVGFHIQNAMDKLDATNKTHATVKAAMLGLIPVRD</sequence>
<gene>
    <name evidence="5" type="ORF">WJ35_19685</name>
</gene>
<dbReference type="InterPro" id="IPR000792">
    <property type="entry name" value="Tscrpt_reg_LuxR_C"/>
</dbReference>
<dbReference type="GO" id="GO:0006355">
    <property type="term" value="P:regulation of DNA-templated transcription"/>
    <property type="evidence" value="ECO:0007669"/>
    <property type="project" value="InterPro"/>
</dbReference>
<proteinExistence type="predicted"/>
<evidence type="ECO:0000313" key="6">
    <source>
        <dbReference type="Proteomes" id="UP000243680"/>
    </source>
</evidence>
<dbReference type="PRINTS" id="PR00038">
    <property type="entry name" value="HTHLUXR"/>
</dbReference>
<dbReference type="Pfam" id="PF00196">
    <property type="entry name" value="GerE"/>
    <property type="match status" value="1"/>
</dbReference>
<dbReference type="EMBL" id="CP013421">
    <property type="protein sequence ID" value="AOJ77226.1"/>
    <property type="molecule type" value="Genomic_DNA"/>
</dbReference>
<evidence type="ECO:0000256" key="2">
    <source>
        <dbReference type="ARBA" id="ARBA00023125"/>
    </source>
</evidence>
<dbReference type="AlphaFoldDB" id="A0A1B4LJ85"/>
<dbReference type="CDD" id="cd06170">
    <property type="entry name" value="LuxR_C_like"/>
    <property type="match status" value="1"/>
</dbReference>